<dbReference type="SUPFAM" id="SSF51735">
    <property type="entry name" value="NAD(P)-binding Rossmann-fold domains"/>
    <property type="match status" value="1"/>
</dbReference>
<dbReference type="PANTHER" id="PTHR43976:SF16">
    <property type="entry name" value="SHORT-CHAIN DEHYDROGENASE_REDUCTASE FAMILY PROTEIN"/>
    <property type="match status" value="1"/>
</dbReference>
<evidence type="ECO:0000256" key="1">
    <source>
        <dbReference type="ARBA" id="ARBA00006484"/>
    </source>
</evidence>
<dbReference type="Pfam" id="PF00106">
    <property type="entry name" value="adh_short"/>
    <property type="match status" value="1"/>
</dbReference>
<dbReference type="InterPro" id="IPR020904">
    <property type="entry name" value="Sc_DH/Rdtase_CS"/>
</dbReference>
<name>A0ABT6H566_9BACI</name>
<dbReference type="EMBL" id="JARULN010000006">
    <property type="protein sequence ID" value="MDG5754117.1"/>
    <property type="molecule type" value="Genomic_DNA"/>
</dbReference>
<dbReference type="PRINTS" id="PR00080">
    <property type="entry name" value="SDRFAMILY"/>
</dbReference>
<evidence type="ECO:0000259" key="4">
    <source>
        <dbReference type="SMART" id="SM00822"/>
    </source>
</evidence>
<dbReference type="InterPro" id="IPR057326">
    <property type="entry name" value="KR_dom"/>
</dbReference>
<evidence type="ECO:0000256" key="3">
    <source>
        <dbReference type="RuleBase" id="RU000363"/>
    </source>
</evidence>
<organism evidence="5 6">
    <name type="scientific">Ectobacillus antri</name>
    <dbReference type="NCBI Taxonomy" id="2486280"/>
    <lineage>
        <taxon>Bacteria</taxon>
        <taxon>Bacillati</taxon>
        <taxon>Bacillota</taxon>
        <taxon>Bacilli</taxon>
        <taxon>Bacillales</taxon>
        <taxon>Bacillaceae</taxon>
        <taxon>Ectobacillus</taxon>
    </lineage>
</organism>
<dbReference type="PANTHER" id="PTHR43976">
    <property type="entry name" value="SHORT CHAIN DEHYDROGENASE"/>
    <property type="match status" value="1"/>
</dbReference>
<reference evidence="5 6" key="1">
    <citation type="submission" date="2023-04" db="EMBL/GenBank/DDBJ databases">
        <title>Ectobacillus antri isolated from activated sludge.</title>
        <authorList>
            <person name="Yan P."/>
            <person name="Liu X."/>
        </authorList>
    </citation>
    <scope>NUCLEOTIDE SEQUENCE [LARGE SCALE GENOMIC DNA]</scope>
    <source>
        <strain evidence="5 6">C18H</strain>
    </source>
</reference>
<dbReference type="PROSITE" id="PS00061">
    <property type="entry name" value="ADH_SHORT"/>
    <property type="match status" value="1"/>
</dbReference>
<dbReference type="InterPro" id="IPR036291">
    <property type="entry name" value="NAD(P)-bd_dom_sf"/>
</dbReference>
<dbReference type="NCBIfam" id="NF005372">
    <property type="entry name" value="PRK06914.1"/>
    <property type="match status" value="1"/>
</dbReference>
<gene>
    <name evidence="5" type="ORF">P6P90_09035</name>
</gene>
<comment type="caution">
    <text evidence="5">The sequence shown here is derived from an EMBL/GenBank/DDBJ whole genome shotgun (WGS) entry which is preliminary data.</text>
</comment>
<evidence type="ECO:0000313" key="6">
    <source>
        <dbReference type="Proteomes" id="UP001218246"/>
    </source>
</evidence>
<dbReference type="CDD" id="cd05374">
    <property type="entry name" value="17beta-HSD-like_SDR_c"/>
    <property type="match status" value="1"/>
</dbReference>
<dbReference type="InterPro" id="IPR051911">
    <property type="entry name" value="SDR_oxidoreductase"/>
</dbReference>
<sequence>MDQKVAIVTGASSGFGFLAALELAKKGFHVIATVRTIEKGAALLEQASLQNVEIVLYELDVACETSLKQWESYVRQLHRVDVLVNNAGFAMGGFTEEISIASYKKQFETNFFGAISVTQAVLPLMRKRQSGYIINMSSISGLIGFPGLSPYVASKHALEGWSESLRLELRPFGIHVVLIEPGSFQTNIWSSGREVSPSQPDSPYYTYMQRLEQHISAGSSSLGNPLEVAQKIIRIIETTDPSLRYAVGKGVSLTIWIKKILPWRIWEKLVYRQLK</sequence>
<evidence type="ECO:0000256" key="2">
    <source>
        <dbReference type="ARBA" id="ARBA00023002"/>
    </source>
</evidence>
<keyword evidence="2" id="KW-0560">Oxidoreductase</keyword>
<proteinExistence type="inferred from homology"/>
<dbReference type="PRINTS" id="PR00081">
    <property type="entry name" value="GDHRDH"/>
</dbReference>
<comment type="similarity">
    <text evidence="1 3">Belongs to the short-chain dehydrogenases/reductases (SDR) family.</text>
</comment>
<dbReference type="RefSeq" id="WP_124564703.1">
    <property type="nucleotide sequence ID" value="NZ_JARRRY010000005.1"/>
</dbReference>
<keyword evidence="6" id="KW-1185">Reference proteome</keyword>
<accession>A0ABT6H566</accession>
<dbReference type="InterPro" id="IPR002347">
    <property type="entry name" value="SDR_fam"/>
</dbReference>
<protein>
    <submittedName>
        <fullName evidence="5">Oxidoreductase</fullName>
    </submittedName>
</protein>
<dbReference type="Proteomes" id="UP001218246">
    <property type="component" value="Unassembled WGS sequence"/>
</dbReference>
<feature type="domain" description="Ketoreductase" evidence="4">
    <location>
        <begin position="4"/>
        <end position="182"/>
    </location>
</feature>
<dbReference type="Gene3D" id="3.40.50.720">
    <property type="entry name" value="NAD(P)-binding Rossmann-like Domain"/>
    <property type="match status" value="1"/>
</dbReference>
<dbReference type="SMART" id="SM00822">
    <property type="entry name" value="PKS_KR"/>
    <property type="match status" value="1"/>
</dbReference>
<evidence type="ECO:0000313" key="5">
    <source>
        <dbReference type="EMBL" id="MDG5754117.1"/>
    </source>
</evidence>